<proteinExistence type="predicted"/>
<reference evidence="2" key="1">
    <citation type="submission" date="2023-06" db="EMBL/GenBank/DDBJ databases">
        <title>Identification of two novel mycobacterium reveal diversities and complexities of Mycobacterium gordonae clade.</title>
        <authorList>
            <person name="Matsumoto Y."/>
            <person name="Nakamura S."/>
            <person name="Motooka D."/>
            <person name="Fukushima K."/>
        </authorList>
    </citation>
    <scope>NUCLEOTIDE SEQUENCE</scope>
    <source>
        <strain evidence="2">TY812</strain>
    </source>
</reference>
<protein>
    <submittedName>
        <fullName evidence="2">DUF2786 domain-containing protein</fullName>
    </submittedName>
</protein>
<dbReference type="Pfam" id="PF10979">
    <property type="entry name" value="DUF2786"/>
    <property type="match status" value="1"/>
</dbReference>
<evidence type="ECO:0000313" key="2">
    <source>
        <dbReference type="EMBL" id="MDP7739742.1"/>
    </source>
</evidence>
<dbReference type="AlphaFoldDB" id="A0AAJ1S955"/>
<gene>
    <name evidence="2" type="ORF">QXL92_33995</name>
</gene>
<name>A0AAJ1S955_9MYCO</name>
<dbReference type="InterPro" id="IPR024498">
    <property type="entry name" value="DUF2786"/>
</dbReference>
<comment type="caution">
    <text evidence="2">The sequence shown here is derived from an EMBL/GenBank/DDBJ whole genome shotgun (WGS) entry which is preliminary data.</text>
</comment>
<evidence type="ECO:0000259" key="1">
    <source>
        <dbReference type="Pfam" id="PF10979"/>
    </source>
</evidence>
<dbReference type="Proteomes" id="UP001229081">
    <property type="component" value="Unassembled WGS sequence"/>
</dbReference>
<feature type="domain" description="DUF2786" evidence="1">
    <location>
        <begin position="11"/>
        <end position="49"/>
    </location>
</feature>
<organism evidence="2 3">
    <name type="scientific">Mycobacterium paragordonae</name>
    <dbReference type="NCBI Taxonomy" id="1389713"/>
    <lineage>
        <taxon>Bacteria</taxon>
        <taxon>Bacillati</taxon>
        <taxon>Actinomycetota</taxon>
        <taxon>Actinomycetes</taxon>
        <taxon>Mycobacteriales</taxon>
        <taxon>Mycobacteriaceae</taxon>
        <taxon>Mycobacterium</taxon>
    </lineage>
</organism>
<evidence type="ECO:0000313" key="3">
    <source>
        <dbReference type="Proteomes" id="UP001229081"/>
    </source>
</evidence>
<accession>A0AAJ1S955</accession>
<dbReference type="EMBL" id="JAUFSA010000007">
    <property type="protein sequence ID" value="MDP7739742.1"/>
    <property type="molecule type" value="Genomic_DNA"/>
</dbReference>
<dbReference type="RefSeq" id="WP_306256160.1">
    <property type="nucleotide sequence ID" value="NZ_JAUFSA010000007.1"/>
</dbReference>
<sequence>MQQSGTMSSDKTLARIGALLVRAEGTDNPHEADACLSRAQTLATLNSIDLSVARMSVQPRKPASRPQQKTITIASAHGRGLRTLVDLFLVVARANNVKIDLARNYTEVYAFGYPEDLATTELFYNHVVTQMVSACQAYLDTGDYKHELVQRSTGPDAPPTLRPLSKQSARLEFHAAFTARIKTRLAQARDAAAAAVPPSESGGGGQIVLAGKALAVQDYYAQHSIARGRRYRGHQPTTRSVRSRAAGDAAGSAVKLQAAGELAGAGAALEAGSS</sequence>